<accession>A0ACB9AIH7</accession>
<evidence type="ECO:0000313" key="2">
    <source>
        <dbReference type="Proteomes" id="UP001055811"/>
    </source>
</evidence>
<evidence type="ECO:0000313" key="1">
    <source>
        <dbReference type="EMBL" id="KAI3708235.1"/>
    </source>
</evidence>
<keyword evidence="2" id="KW-1185">Reference proteome</keyword>
<gene>
    <name evidence="1" type="ORF">L2E82_37400</name>
</gene>
<reference evidence="2" key="1">
    <citation type="journal article" date="2022" name="Mol. Ecol. Resour.">
        <title>The genomes of chicory, endive, great burdock and yacon provide insights into Asteraceae palaeo-polyploidization history and plant inulin production.</title>
        <authorList>
            <person name="Fan W."/>
            <person name="Wang S."/>
            <person name="Wang H."/>
            <person name="Wang A."/>
            <person name="Jiang F."/>
            <person name="Liu H."/>
            <person name="Zhao H."/>
            <person name="Xu D."/>
            <person name="Zhang Y."/>
        </authorList>
    </citation>
    <scope>NUCLEOTIDE SEQUENCE [LARGE SCALE GENOMIC DNA]</scope>
    <source>
        <strain evidence="2">cv. Punajuju</strain>
    </source>
</reference>
<protein>
    <submittedName>
        <fullName evidence="1">Uncharacterized protein</fullName>
    </submittedName>
</protein>
<comment type="caution">
    <text evidence="1">The sequence shown here is derived from an EMBL/GenBank/DDBJ whole genome shotgun (WGS) entry which is preliminary data.</text>
</comment>
<name>A0ACB9AIH7_CICIN</name>
<dbReference type="EMBL" id="CM042015">
    <property type="protein sequence ID" value="KAI3708235.1"/>
    <property type="molecule type" value="Genomic_DNA"/>
</dbReference>
<proteinExistence type="predicted"/>
<dbReference type="Proteomes" id="UP001055811">
    <property type="component" value="Linkage Group LG07"/>
</dbReference>
<sequence length="74" mass="8178">MGGGCFVFRYFILILFSTFCVGKSFSLFNGGFMSILDLLKVVLLDSLQDLLCFLLSSKVLYLRPSGVGLQESLV</sequence>
<organism evidence="1 2">
    <name type="scientific">Cichorium intybus</name>
    <name type="common">Chicory</name>
    <dbReference type="NCBI Taxonomy" id="13427"/>
    <lineage>
        <taxon>Eukaryota</taxon>
        <taxon>Viridiplantae</taxon>
        <taxon>Streptophyta</taxon>
        <taxon>Embryophyta</taxon>
        <taxon>Tracheophyta</taxon>
        <taxon>Spermatophyta</taxon>
        <taxon>Magnoliopsida</taxon>
        <taxon>eudicotyledons</taxon>
        <taxon>Gunneridae</taxon>
        <taxon>Pentapetalae</taxon>
        <taxon>asterids</taxon>
        <taxon>campanulids</taxon>
        <taxon>Asterales</taxon>
        <taxon>Asteraceae</taxon>
        <taxon>Cichorioideae</taxon>
        <taxon>Cichorieae</taxon>
        <taxon>Cichoriinae</taxon>
        <taxon>Cichorium</taxon>
    </lineage>
</organism>
<reference evidence="1 2" key="2">
    <citation type="journal article" date="2022" name="Mol. Ecol. Resour.">
        <title>The genomes of chicory, endive, great burdock and yacon provide insights into Asteraceae paleo-polyploidization history and plant inulin production.</title>
        <authorList>
            <person name="Fan W."/>
            <person name="Wang S."/>
            <person name="Wang H."/>
            <person name="Wang A."/>
            <person name="Jiang F."/>
            <person name="Liu H."/>
            <person name="Zhao H."/>
            <person name="Xu D."/>
            <person name="Zhang Y."/>
        </authorList>
    </citation>
    <scope>NUCLEOTIDE SEQUENCE [LARGE SCALE GENOMIC DNA]</scope>
    <source>
        <strain evidence="2">cv. Punajuju</strain>
        <tissue evidence="1">Leaves</tissue>
    </source>
</reference>